<dbReference type="EMBL" id="SNZF01000001">
    <property type="protein sequence ID" value="TDR38149.1"/>
    <property type="molecule type" value="Genomic_DNA"/>
</dbReference>
<feature type="chain" id="PRO_5044537430" description="DUF945 domain-containing protein" evidence="1">
    <location>
        <begin position="28"/>
        <end position="397"/>
    </location>
</feature>
<dbReference type="HOGENOM" id="CLU_058374_0_0_5"/>
<accession>A0A011UUA1</accession>
<protein>
    <recommendedName>
        <fullName evidence="6">DUF945 domain-containing protein</fullName>
    </recommendedName>
</protein>
<dbReference type="eggNOG" id="ENOG5032R84">
    <property type="taxonomic scope" value="Bacteria"/>
</dbReference>
<dbReference type="STRING" id="69279.BG36_17790"/>
<evidence type="ECO:0000313" key="4">
    <source>
        <dbReference type="Proteomes" id="UP000019849"/>
    </source>
</evidence>
<gene>
    <name evidence="2" type="ORF">BG36_17790</name>
    <name evidence="3" type="ORF">DES43_101217</name>
</gene>
<organism evidence="2 4">
    <name type="scientific">Aquamicrobium defluvii</name>
    <dbReference type="NCBI Taxonomy" id="69279"/>
    <lineage>
        <taxon>Bacteria</taxon>
        <taxon>Pseudomonadati</taxon>
        <taxon>Pseudomonadota</taxon>
        <taxon>Alphaproteobacteria</taxon>
        <taxon>Hyphomicrobiales</taxon>
        <taxon>Phyllobacteriaceae</taxon>
        <taxon>Aquamicrobium</taxon>
    </lineage>
</organism>
<comment type="caution">
    <text evidence="2">The sequence shown here is derived from an EMBL/GenBank/DDBJ whole genome shotgun (WGS) entry which is preliminary data.</text>
</comment>
<dbReference type="OrthoDB" id="7824623at2"/>
<sequence>MSFQRKNRNRLSLSTFLFALAMGPASAQSIDDVAARLKSTFSEQGVEIDWSGVSGDTSSMLLQGVKFKPAGVEQPMDIGDVTLKGISEANGDYRIATVSTNAYSRTEGELAFEMSPFVMRDVVLFADGTNSPFGGMLYYRAANLDDLAVKSAGKTAFSASGIAIEMSEFDGGKPVSMTATVPSFTSDLTLIEDPRYKDAINALGYQNIKGSILMDGSWNLADGKMDITKYDIKVDDAGTFGMTFSIGGYTVEFIKSVQELQKQMAAMPEDADNSAQGMAMLGLMQQLSFNSASVRFIDNSLTNKVLEYVGKQQGMSGKDVANQAKAIIPFGLAQLQNPDLTAQASAAVNQYFDNPRSLEILASPASPVPFAMIMADAMANPANLTKTLGVAVKANQN</sequence>
<evidence type="ECO:0000313" key="5">
    <source>
        <dbReference type="Proteomes" id="UP000294958"/>
    </source>
</evidence>
<dbReference type="Proteomes" id="UP000294958">
    <property type="component" value="Unassembled WGS sequence"/>
</dbReference>
<keyword evidence="1" id="KW-0732">Signal</keyword>
<feature type="signal peptide" evidence="1">
    <location>
        <begin position="1"/>
        <end position="27"/>
    </location>
</feature>
<dbReference type="AlphaFoldDB" id="A0A011UUA1"/>
<name>A0A011UUA1_9HYPH</name>
<keyword evidence="5" id="KW-1185">Reference proteome</keyword>
<dbReference type="Proteomes" id="UP000019849">
    <property type="component" value="Unassembled WGS sequence"/>
</dbReference>
<evidence type="ECO:0000313" key="2">
    <source>
        <dbReference type="EMBL" id="EXL09826.1"/>
    </source>
</evidence>
<reference evidence="3 5" key="2">
    <citation type="submission" date="2019-03" db="EMBL/GenBank/DDBJ databases">
        <title>Genomic Encyclopedia of Type Strains, Phase IV (KMG-IV): sequencing the most valuable type-strain genomes for metagenomic binning, comparative biology and taxonomic classification.</title>
        <authorList>
            <person name="Goeker M."/>
        </authorList>
    </citation>
    <scope>NUCLEOTIDE SEQUENCE [LARGE SCALE GENOMIC DNA]</scope>
    <source>
        <strain evidence="3 5">DSM 11603</strain>
    </source>
</reference>
<dbReference type="RefSeq" id="WP_035023711.1">
    <property type="nucleotide sequence ID" value="NZ_KK073879.1"/>
</dbReference>
<dbReference type="PATRIC" id="fig|69279.3.peg.780"/>
<evidence type="ECO:0000256" key="1">
    <source>
        <dbReference type="SAM" id="SignalP"/>
    </source>
</evidence>
<reference evidence="2 4" key="1">
    <citation type="submission" date="2014-02" db="EMBL/GenBank/DDBJ databases">
        <title>Aquamicrobium defluvii Genome sequencing.</title>
        <authorList>
            <person name="Wang X."/>
        </authorList>
    </citation>
    <scope>NUCLEOTIDE SEQUENCE [LARGE SCALE GENOMIC DNA]</scope>
    <source>
        <strain evidence="2 4">W13Z1</strain>
    </source>
</reference>
<dbReference type="EMBL" id="JENY01000004">
    <property type="protein sequence ID" value="EXL09826.1"/>
    <property type="molecule type" value="Genomic_DNA"/>
</dbReference>
<proteinExistence type="predicted"/>
<evidence type="ECO:0000313" key="3">
    <source>
        <dbReference type="EMBL" id="TDR38149.1"/>
    </source>
</evidence>
<evidence type="ECO:0008006" key="6">
    <source>
        <dbReference type="Google" id="ProtNLM"/>
    </source>
</evidence>